<keyword evidence="2" id="KW-0178">Competence</keyword>
<dbReference type="Proteomes" id="UP001597227">
    <property type="component" value="Unassembled WGS sequence"/>
</dbReference>
<dbReference type="InterPro" id="IPR016785">
    <property type="entry name" value="ComGD"/>
</dbReference>
<keyword evidence="5" id="KW-1185">Reference proteome</keyword>
<evidence type="ECO:0000313" key="5">
    <source>
        <dbReference type="Proteomes" id="UP001597227"/>
    </source>
</evidence>
<feature type="transmembrane region" description="Helical" evidence="3">
    <location>
        <begin position="20"/>
        <end position="39"/>
    </location>
</feature>
<dbReference type="NCBIfam" id="NF040982">
    <property type="entry name" value="ComGD"/>
    <property type="match status" value="1"/>
</dbReference>
<dbReference type="RefSeq" id="WP_388041414.1">
    <property type="nucleotide sequence ID" value="NZ_JBHUEK010000031.1"/>
</dbReference>
<keyword evidence="3" id="KW-0812">Transmembrane</keyword>
<keyword evidence="3" id="KW-0472">Membrane</keyword>
<evidence type="ECO:0000256" key="3">
    <source>
        <dbReference type="SAM" id="Phobius"/>
    </source>
</evidence>
<dbReference type="SUPFAM" id="SSF54523">
    <property type="entry name" value="Pili subunits"/>
    <property type="match status" value="1"/>
</dbReference>
<dbReference type="EMBL" id="JBHUEK010000031">
    <property type="protein sequence ID" value="MFD1781310.1"/>
    <property type="molecule type" value="Genomic_DNA"/>
</dbReference>
<dbReference type="Pfam" id="PF07963">
    <property type="entry name" value="N_methyl"/>
    <property type="match status" value="1"/>
</dbReference>
<comment type="caution">
    <text evidence="4">The sequence shown here is derived from an EMBL/GenBank/DDBJ whole genome shotgun (WGS) entry which is preliminary data.</text>
</comment>
<sequence>MEKLHKLKIQPLLNHKGFTLIEALVVLSIVIVISSISLLQLRPLHESKKIDHFLEQLQNDIFYSQQYAISHNESTRLYFSASGSYYELSSAKSNDVVFVRKIDPAIRIVITTLGSRLVFTSNGNIQRSGEIWFLYRDTKYTVTFLLGKGRFYVSKE</sequence>
<dbReference type="InterPro" id="IPR045584">
    <property type="entry name" value="Pilin-like"/>
</dbReference>
<comment type="subcellular location">
    <subcellularLocation>
        <location evidence="1">Cell surface</location>
    </subcellularLocation>
</comment>
<keyword evidence="3" id="KW-1133">Transmembrane helix</keyword>
<proteinExistence type="predicted"/>
<dbReference type="InterPro" id="IPR012902">
    <property type="entry name" value="N_methyl_site"/>
</dbReference>
<accession>A0ABW4MXY9</accession>
<gene>
    <name evidence="4" type="primary">comGD</name>
    <name evidence="4" type="ORF">ACFSFW_21870</name>
</gene>
<organism evidence="4 5">
    <name type="scientific">Fredinandcohnia salidurans</name>
    <dbReference type="NCBI Taxonomy" id="2595041"/>
    <lineage>
        <taxon>Bacteria</taxon>
        <taxon>Bacillati</taxon>
        <taxon>Bacillota</taxon>
        <taxon>Bacilli</taxon>
        <taxon>Bacillales</taxon>
        <taxon>Bacillaceae</taxon>
        <taxon>Fredinandcohnia</taxon>
    </lineage>
</organism>
<name>A0ABW4MXY9_9BACI</name>
<evidence type="ECO:0000313" key="4">
    <source>
        <dbReference type="EMBL" id="MFD1781310.1"/>
    </source>
</evidence>
<dbReference type="PIRSF" id="PIRSF021292">
    <property type="entry name" value="Competence_ComGD"/>
    <property type="match status" value="1"/>
</dbReference>
<protein>
    <submittedName>
        <fullName evidence="4">Competence type IV pilus minor pilin ComGD</fullName>
    </submittedName>
</protein>
<evidence type="ECO:0000256" key="1">
    <source>
        <dbReference type="ARBA" id="ARBA00004241"/>
    </source>
</evidence>
<dbReference type="PROSITE" id="PS00409">
    <property type="entry name" value="PROKAR_NTER_METHYL"/>
    <property type="match status" value="1"/>
</dbReference>
<evidence type="ECO:0000256" key="2">
    <source>
        <dbReference type="ARBA" id="ARBA00023287"/>
    </source>
</evidence>
<reference evidence="5" key="1">
    <citation type="journal article" date="2019" name="Int. J. Syst. Evol. Microbiol.">
        <title>The Global Catalogue of Microorganisms (GCM) 10K type strain sequencing project: providing services to taxonomists for standard genome sequencing and annotation.</title>
        <authorList>
            <consortium name="The Broad Institute Genomics Platform"/>
            <consortium name="The Broad Institute Genome Sequencing Center for Infectious Disease"/>
            <person name="Wu L."/>
            <person name="Ma J."/>
        </authorList>
    </citation>
    <scope>NUCLEOTIDE SEQUENCE [LARGE SCALE GENOMIC DNA]</scope>
    <source>
        <strain evidence="5">CCUG 15531</strain>
    </source>
</reference>